<feature type="compositionally biased region" description="Polar residues" evidence="1">
    <location>
        <begin position="394"/>
        <end position="414"/>
    </location>
</feature>
<gene>
    <name evidence="2" type="ORF">PENSTE_c005G02767</name>
</gene>
<protein>
    <submittedName>
        <fullName evidence="2">Uncharacterized protein</fullName>
    </submittedName>
</protein>
<evidence type="ECO:0000313" key="3">
    <source>
        <dbReference type="Proteomes" id="UP000191285"/>
    </source>
</evidence>
<dbReference type="Proteomes" id="UP000191285">
    <property type="component" value="Unassembled WGS sequence"/>
</dbReference>
<name>A0A1V6TJ44_9EURO</name>
<feature type="compositionally biased region" description="Polar residues" evidence="1">
    <location>
        <begin position="281"/>
        <end position="326"/>
    </location>
</feature>
<organism evidence="2 3">
    <name type="scientific">Penicillium steckii</name>
    <dbReference type="NCBI Taxonomy" id="303698"/>
    <lineage>
        <taxon>Eukaryota</taxon>
        <taxon>Fungi</taxon>
        <taxon>Dikarya</taxon>
        <taxon>Ascomycota</taxon>
        <taxon>Pezizomycotina</taxon>
        <taxon>Eurotiomycetes</taxon>
        <taxon>Eurotiomycetidae</taxon>
        <taxon>Eurotiales</taxon>
        <taxon>Aspergillaceae</taxon>
        <taxon>Penicillium</taxon>
    </lineage>
</organism>
<dbReference type="STRING" id="303698.A0A1V6TJ44"/>
<feature type="region of interest" description="Disordered" evidence="1">
    <location>
        <begin position="371"/>
        <end position="414"/>
    </location>
</feature>
<feature type="region of interest" description="Disordered" evidence="1">
    <location>
        <begin position="174"/>
        <end position="197"/>
    </location>
</feature>
<dbReference type="OrthoDB" id="3595619at2759"/>
<dbReference type="AlphaFoldDB" id="A0A1V6TJ44"/>
<keyword evidence="3" id="KW-1185">Reference proteome</keyword>
<sequence>MTLAIEQAGSLFTGWFRSCVSCWSSHGEVQNGQRGIENEEPVVEREMQVCHTQPHLVPPMKLVVYDDLPSPSVNHHRQRSSLSSWVVEGRNLASRASTRASMSWKRQSSTPLKIGAPTDFRRVDSFHLESMPVLPKQYQPLDLNIHRSGHRLSDLPCFEEFQLVDNRQRQTIASPPRAVTPPGIRERRCQSSHPTMHVSRKPVKEYFHQVENIEPPEPVRIASSLIPHFSIVNPVQTTVSQEDLHIPFFDKSFSEENLSPLSTEPSNNTTESLAESPPQTPHNQATDSPFNDSPFTQDSPSTASSRTMPSRISSLRRPSTAENRNTIASIPLPALPNRMSQWFFPGQAASPPPKPVSLAGENGFSWERTRTLSGSTVGGSTITTITGGANTRRPNVSISSTFTGSSTPRASISGTTPAIEKDFDLGFSHPTIFEGHQQHHFYSSSRAEDLPRYDGSNVGLAF</sequence>
<feature type="compositionally biased region" description="Polar residues" evidence="1">
    <location>
        <begin position="256"/>
        <end position="273"/>
    </location>
</feature>
<accession>A0A1V6TJ44</accession>
<evidence type="ECO:0000256" key="1">
    <source>
        <dbReference type="SAM" id="MobiDB-lite"/>
    </source>
</evidence>
<dbReference type="EMBL" id="MLKD01000005">
    <property type="protein sequence ID" value="OQE26348.1"/>
    <property type="molecule type" value="Genomic_DNA"/>
</dbReference>
<comment type="caution">
    <text evidence="2">The sequence shown here is derived from an EMBL/GenBank/DDBJ whole genome shotgun (WGS) entry which is preliminary data.</text>
</comment>
<evidence type="ECO:0000313" key="2">
    <source>
        <dbReference type="EMBL" id="OQE26348.1"/>
    </source>
</evidence>
<proteinExistence type="predicted"/>
<reference evidence="3" key="1">
    <citation type="journal article" date="2017" name="Nat. Microbiol.">
        <title>Global analysis of biosynthetic gene clusters reveals vast potential of secondary metabolite production in Penicillium species.</title>
        <authorList>
            <person name="Nielsen J.C."/>
            <person name="Grijseels S."/>
            <person name="Prigent S."/>
            <person name="Ji B."/>
            <person name="Dainat J."/>
            <person name="Nielsen K.F."/>
            <person name="Frisvad J.C."/>
            <person name="Workman M."/>
            <person name="Nielsen J."/>
        </authorList>
    </citation>
    <scope>NUCLEOTIDE SEQUENCE [LARGE SCALE GENOMIC DNA]</scope>
    <source>
        <strain evidence="3">IBT 24891</strain>
    </source>
</reference>
<feature type="compositionally biased region" description="Low complexity" evidence="1">
    <location>
        <begin position="371"/>
        <end position="393"/>
    </location>
</feature>
<feature type="region of interest" description="Disordered" evidence="1">
    <location>
        <begin position="256"/>
        <end position="326"/>
    </location>
</feature>